<sequence>MPNFLFLIFIFITGCSYFQKGTLTVFVENNGNPVEKSLISIYSINNLDKLDKLLSQQYSNKNGNQKWNMDYSKLKKIKIVVQNNNIDKLYLPEIVFIETPKLWQDQDLSIHVKIKELNLGLIKKTELQKNLLESKKEPEIFMDYPEDPISQNLSISQIEMPLLPEKNNEPSLNQFSLTNKIHVEKTNIIENLISKNNSTSQLSTITEKKAILFDDSVTLEVYFGGKPQDNVHVFLGRNASQDLSYIGTTDDKGLITFSISNQRRPDIFILKKANFLTVLKPFTSGSGKLNLRIDLQEGKSTDFILQHYAYGIGRGIDKTELKANSLRVDVSGMTGFVTTNKAIDEKVILSLNQKNAIPELIDSKMLKKCLELHSFLNQIPTLYVSSLLPYKPSVGLIEPPIIGDIQTNQLWRRVRREFFSRFMNESYMRGLISEDIVKMSNSIGLSSIEMARNGWKNSSFAADLDLLIQIYFDENEGGKDFTLFGKVYDKFGKLIMDRSILFNSDDAEKVAAKMYASLISSLPIEGGVIKKNKNDITINLGKNYGVNEGDLFVAFIQKYPFSPPDKPIGILKVKSISDKESLLDIQIGQDKIEKSDVIRVVRYPEKLIQQELQNQIASYL</sequence>
<evidence type="ECO:0000313" key="2">
    <source>
        <dbReference type="Proteomes" id="UP000437748"/>
    </source>
</evidence>
<dbReference type="RefSeq" id="WP_153418578.1">
    <property type="nucleotide sequence ID" value="NZ_WFLM01000001.1"/>
</dbReference>
<organism evidence="1 2">
    <name type="scientific">Silvanigrella paludirubra</name>
    <dbReference type="NCBI Taxonomy" id="2499159"/>
    <lineage>
        <taxon>Bacteria</taxon>
        <taxon>Pseudomonadati</taxon>
        <taxon>Bdellovibrionota</taxon>
        <taxon>Oligoflexia</taxon>
        <taxon>Silvanigrellales</taxon>
        <taxon>Silvanigrellaceae</taxon>
        <taxon>Silvanigrella</taxon>
    </lineage>
</organism>
<dbReference type="Proteomes" id="UP000437748">
    <property type="component" value="Unassembled WGS sequence"/>
</dbReference>
<gene>
    <name evidence="1" type="ORF">GCL60_03715</name>
</gene>
<reference evidence="1 2" key="1">
    <citation type="submission" date="2019-10" db="EMBL/GenBank/DDBJ databases">
        <title>New species of Slilvanegrellaceae.</title>
        <authorList>
            <person name="Pitt A."/>
            <person name="Hahn M.W."/>
        </authorList>
    </citation>
    <scope>NUCLEOTIDE SEQUENCE [LARGE SCALE GENOMIC DNA]</scope>
    <source>
        <strain evidence="1 2">SP-Ram-0.45-NSY-1</strain>
    </source>
</reference>
<comment type="caution">
    <text evidence="1">The sequence shown here is derived from an EMBL/GenBank/DDBJ whole genome shotgun (WGS) entry which is preliminary data.</text>
</comment>
<protein>
    <submittedName>
        <fullName evidence="1">Uncharacterized protein</fullName>
    </submittedName>
</protein>
<accession>A0A6N6VWK1</accession>
<dbReference type="OrthoDB" id="5288691at2"/>
<dbReference type="EMBL" id="WFLM01000001">
    <property type="protein sequence ID" value="KAB8041055.1"/>
    <property type="molecule type" value="Genomic_DNA"/>
</dbReference>
<dbReference type="AlphaFoldDB" id="A0A6N6VWK1"/>
<keyword evidence="2" id="KW-1185">Reference proteome</keyword>
<proteinExistence type="predicted"/>
<name>A0A6N6VWK1_9BACT</name>
<evidence type="ECO:0000313" key="1">
    <source>
        <dbReference type="EMBL" id="KAB8041055.1"/>
    </source>
</evidence>